<keyword evidence="1" id="KW-1133">Transmembrane helix</keyword>
<sequence>MTTATQTPRTVILSHQTTFPRNPLTLWHLLSLDAPTVAALWTWFIASANHLHLPAISIVAMFLAVWMLYAADRLLDARFIGASSRGDLEARHYFHHRHRRAFLTGILVASITLAILLPRLEPRAIHLYLILGGLLFGYFVLIHATSSAHRLPKEIAVGIFFAAAIFIPTVARRPDLRFSLFPLAVLFATTCSLNCLFIYTWEHGPLTSSSDHQAHAATRLALHKLPLLTTTLIFLSATFSLLDRHASWSIPCAVTASTILLFLLHHRRHHTARLTLRSLADLALITPLLLLPLLPR</sequence>
<keyword evidence="1" id="KW-0472">Membrane</keyword>
<dbReference type="Proteomes" id="UP000535182">
    <property type="component" value="Unassembled WGS sequence"/>
</dbReference>
<evidence type="ECO:0000313" key="3">
    <source>
        <dbReference type="Proteomes" id="UP000535182"/>
    </source>
</evidence>
<dbReference type="RefSeq" id="WP_221304630.1">
    <property type="nucleotide sequence ID" value="NZ_JACHEB010000004.1"/>
</dbReference>
<feature type="transmembrane region" description="Helical" evidence="1">
    <location>
        <begin position="178"/>
        <end position="201"/>
    </location>
</feature>
<name>A0A9X0QEA1_9BACT</name>
<reference evidence="2 3" key="1">
    <citation type="submission" date="2020-08" db="EMBL/GenBank/DDBJ databases">
        <title>Genomic Encyclopedia of Type Strains, Phase IV (KMG-V): Genome sequencing to study the core and pangenomes of soil and plant-associated prokaryotes.</title>
        <authorList>
            <person name="Whitman W."/>
        </authorList>
    </citation>
    <scope>NUCLEOTIDE SEQUENCE [LARGE SCALE GENOMIC DNA]</scope>
    <source>
        <strain evidence="2 3">X5P2</strain>
    </source>
</reference>
<protein>
    <recommendedName>
        <fullName evidence="4">Prenyltransferase</fullName>
    </recommendedName>
</protein>
<feature type="transmembrane region" description="Helical" evidence="1">
    <location>
        <begin position="101"/>
        <end position="119"/>
    </location>
</feature>
<organism evidence="2 3">
    <name type="scientific">Tunturiibacter gelidiferens</name>
    <dbReference type="NCBI Taxonomy" id="3069689"/>
    <lineage>
        <taxon>Bacteria</taxon>
        <taxon>Pseudomonadati</taxon>
        <taxon>Acidobacteriota</taxon>
        <taxon>Terriglobia</taxon>
        <taxon>Terriglobales</taxon>
        <taxon>Acidobacteriaceae</taxon>
        <taxon>Tunturiibacter</taxon>
    </lineage>
</organism>
<feature type="transmembrane region" description="Helical" evidence="1">
    <location>
        <begin position="125"/>
        <end position="143"/>
    </location>
</feature>
<dbReference type="AlphaFoldDB" id="A0A9X0QEA1"/>
<evidence type="ECO:0008006" key="4">
    <source>
        <dbReference type="Google" id="ProtNLM"/>
    </source>
</evidence>
<dbReference type="EMBL" id="JACHEB010000004">
    <property type="protein sequence ID" value="MBB5328679.1"/>
    <property type="molecule type" value="Genomic_DNA"/>
</dbReference>
<feature type="transmembrane region" description="Helical" evidence="1">
    <location>
        <begin position="24"/>
        <end position="45"/>
    </location>
</feature>
<gene>
    <name evidence="2" type="ORF">HDF14_002289</name>
</gene>
<feature type="transmembrane region" description="Helical" evidence="1">
    <location>
        <begin position="155"/>
        <end position="172"/>
    </location>
</feature>
<accession>A0A9X0QEA1</accession>
<proteinExistence type="predicted"/>
<feature type="transmembrane region" description="Helical" evidence="1">
    <location>
        <begin position="222"/>
        <end position="242"/>
    </location>
</feature>
<keyword evidence="1" id="KW-0812">Transmembrane</keyword>
<comment type="caution">
    <text evidence="2">The sequence shown here is derived from an EMBL/GenBank/DDBJ whole genome shotgun (WGS) entry which is preliminary data.</text>
</comment>
<keyword evidence="3" id="KW-1185">Reference proteome</keyword>
<evidence type="ECO:0000256" key="1">
    <source>
        <dbReference type="SAM" id="Phobius"/>
    </source>
</evidence>
<evidence type="ECO:0000313" key="2">
    <source>
        <dbReference type="EMBL" id="MBB5328679.1"/>
    </source>
</evidence>
<feature type="transmembrane region" description="Helical" evidence="1">
    <location>
        <begin position="51"/>
        <end position="71"/>
    </location>
</feature>
<feature type="transmembrane region" description="Helical" evidence="1">
    <location>
        <begin position="248"/>
        <end position="264"/>
    </location>
</feature>